<keyword evidence="4" id="KW-1185">Reference proteome</keyword>
<keyword evidence="2" id="KW-0472">Membrane</keyword>
<dbReference type="AlphaFoldDB" id="A0AAV5GQC8"/>
<name>A0AAV5GQC8_9BASI</name>
<feature type="region of interest" description="Disordered" evidence="1">
    <location>
        <begin position="1"/>
        <end position="38"/>
    </location>
</feature>
<evidence type="ECO:0000256" key="2">
    <source>
        <dbReference type="SAM" id="Phobius"/>
    </source>
</evidence>
<feature type="transmembrane region" description="Helical" evidence="2">
    <location>
        <begin position="46"/>
        <end position="64"/>
    </location>
</feature>
<feature type="region of interest" description="Disordered" evidence="1">
    <location>
        <begin position="88"/>
        <end position="114"/>
    </location>
</feature>
<reference evidence="3 4" key="1">
    <citation type="submission" date="2021-12" db="EMBL/GenBank/DDBJ databases">
        <title>High titer production of polyol ester of fatty acids by Rhodotorula paludigena BS15 towards product separation-free biomass refinery.</title>
        <authorList>
            <person name="Mano J."/>
            <person name="Ono H."/>
            <person name="Tanaka T."/>
            <person name="Naito K."/>
            <person name="Sushida H."/>
            <person name="Ike M."/>
            <person name="Tokuyasu K."/>
            <person name="Kitaoka M."/>
        </authorList>
    </citation>
    <scope>NUCLEOTIDE SEQUENCE [LARGE SCALE GENOMIC DNA]</scope>
    <source>
        <strain evidence="3 4">BS15</strain>
    </source>
</reference>
<evidence type="ECO:0000313" key="4">
    <source>
        <dbReference type="Proteomes" id="UP001342314"/>
    </source>
</evidence>
<evidence type="ECO:0000256" key="1">
    <source>
        <dbReference type="SAM" id="MobiDB-lite"/>
    </source>
</evidence>
<evidence type="ECO:0000313" key="3">
    <source>
        <dbReference type="EMBL" id="GJN94775.1"/>
    </source>
</evidence>
<feature type="compositionally biased region" description="Basic and acidic residues" evidence="1">
    <location>
        <begin position="94"/>
        <end position="114"/>
    </location>
</feature>
<sequence length="114" mass="12172">MLARTALRSTRIASPAAPRLARTYAEQAAPRGEPVNRERGQSRMPVYFAGALVLLVGGYFVGGFNTPPTPAVKAMQEAMHPKTPEAKLAAGIRNDPHDEPTKAGGDLKGRQPPK</sequence>
<accession>A0AAV5GQC8</accession>
<proteinExistence type="predicted"/>
<keyword evidence="2" id="KW-0812">Transmembrane</keyword>
<dbReference type="EMBL" id="BQKY01000018">
    <property type="protein sequence ID" value="GJN94775.1"/>
    <property type="molecule type" value="Genomic_DNA"/>
</dbReference>
<protein>
    <submittedName>
        <fullName evidence="3">Uncharacterized protein</fullName>
    </submittedName>
</protein>
<gene>
    <name evidence="3" type="ORF">Rhopal_007867-T1</name>
</gene>
<comment type="caution">
    <text evidence="3">The sequence shown here is derived from an EMBL/GenBank/DDBJ whole genome shotgun (WGS) entry which is preliminary data.</text>
</comment>
<organism evidence="3 4">
    <name type="scientific">Rhodotorula paludigena</name>
    <dbReference type="NCBI Taxonomy" id="86838"/>
    <lineage>
        <taxon>Eukaryota</taxon>
        <taxon>Fungi</taxon>
        <taxon>Dikarya</taxon>
        <taxon>Basidiomycota</taxon>
        <taxon>Pucciniomycotina</taxon>
        <taxon>Microbotryomycetes</taxon>
        <taxon>Sporidiobolales</taxon>
        <taxon>Sporidiobolaceae</taxon>
        <taxon>Rhodotorula</taxon>
    </lineage>
</organism>
<dbReference type="Proteomes" id="UP001342314">
    <property type="component" value="Unassembled WGS sequence"/>
</dbReference>
<keyword evidence="2" id="KW-1133">Transmembrane helix</keyword>